<dbReference type="EMBL" id="CP016022">
    <property type="protein sequence ID" value="ANJ71119.1"/>
    <property type="molecule type" value="Genomic_DNA"/>
</dbReference>
<proteinExistence type="predicted"/>
<dbReference type="Gene3D" id="3.30.2310.20">
    <property type="entry name" value="RelE-like"/>
    <property type="match status" value="1"/>
</dbReference>
<dbReference type="InterPro" id="IPR035093">
    <property type="entry name" value="RelE/ParE_toxin_dom_sf"/>
</dbReference>
<evidence type="ECO:0000313" key="1">
    <source>
        <dbReference type="EMBL" id="ANJ71119.1"/>
    </source>
</evidence>
<dbReference type="OrthoDB" id="5405593at2"/>
<dbReference type="RefSeq" id="WP_064801290.1">
    <property type="nucleotide sequence ID" value="NZ_CP016022.1"/>
</dbReference>
<dbReference type="InterPro" id="IPR007712">
    <property type="entry name" value="RelE/ParE_toxin"/>
</dbReference>
<dbReference type="STRING" id="190721.ACS15_0182"/>
<dbReference type="GeneID" id="61524553"/>
<keyword evidence="2" id="KW-1185">Reference proteome</keyword>
<gene>
    <name evidence="1" type="ORF">A9Y76_00865</name>
</gene>
<dbReference type="Proteomes" id="UP000078572">
    <property type="component" value="Chromosome 1"/>
</dbReference>
<dbReference type="AlphaFoldDB" id="A0A191ZSP0"/>
<evidence type="ECO:0000313" key="2">
    <source>
        <dbReference type="Proteomes" id="UP000078572"/>
    </source>
</evidence>
<sequence>MARKPRLSVKLTENFEHNLEAIEAFWIEREFPEGYDRLLDELTETVVPNLEQFPTMGPPLLSRTATSVEALTKQGQLKRQLARVADGELREYVLQEYLVLYAHLGETIYLLSIRHHRQLSFDFAHLWPGQH</sequence>
<protein>
    <submittedName>
        <fullName evidence="1">Uncharacterized protein</fullName>
    </submittedName>
</protein>
<reference evidence="2" key="1">
    <citation type="submission" date="2016-06" db="EMBL/GenBank/DDBJ databases">
        <authorList>
            <person name="Xu Y."/>
            <person name="Nagy A."/>
            <person name="Yan X."/>
            <person name="Kim S.W."/>
            <person name="Haley B."/>
            <person name="Liu N.T."/>
            <person name="Nou X."/>
        </authorList>
    </citation>
    <scope>NUCLEOTIDE SEQUENCE [LARGE SCALE GENOMIC DNA]</scope>
    <source>
        <strain evidence="2">ATCC 49129</strain>
    </source>
</reference>
<dbReference type="Pfam" id="PF05016">
    <property type="entry name" value="ParE_toxin"/>
    <property type="match status" value="1"/>
</dbReference>
<accession>A0A191ZSP0</accession>
<organism evidence="1 2">
    <name type="scientific">Ralstonia insidiosa</name>
    <dbReference type="NCBI Taxonomy" id="190721"/>
    <lineage>
        <taxon>Bacteria</taxon>
        <taxon>Pseudomonadati</taxon>
        <taxon>Pseudomonadota</taxon>
        <taxon>Betaproteobacteria</taxon>
        <taxon>Burkholderiales</taxon>
        <taxon>Burkholderiaceae</taxon>
        <taxon>Ralstonia</taxon>
    </lineage>
</organism>
<name>A0A191ZSP0_9RALS</name>